<dbReference type="NCBIfam" id="TIGR00713">
    <property type="entry name" value="hemL"/>
    <property type="match status" value="1"/>
</dbReference>
<evidence type="ECO:0000256" key="10">
    <source>
        <dbReference type="HAMAP-Rule" id="MF_00375"/>
    </source>
</evidence>
<dbReference type="Gene3D" id="3.40.640.10">
    <property type="entry name" value="Type I PLP-dependent aspartate aminotransferase-like (Major domain)"/>
    <property type="match status" value="1"/>
</dbReference>
<keyword evidence="7" id="KW-0149">Chlorophyll biosynthesis</keyword>
<dbReference type="FunFam" id="3.90.1150.10:FF:000012">
    <property type="entry name" value="Glutamate-1-semialdehyde 2,1-aminomutase"/>
    <property type="match status" value="1"/>
</dbReference>
<reference evidence="11 12" key="1">
    <citation type="submission" date="2015-02" db="EMBL/GenBank/DDBJ databases">
        <title>Nostoc linckia genome annotation.</title>
        <authorList>
            <person name="Zhou Z."/>
        </authorList>
    </citation>
    <scope>NUCLEOTIDE SEQUENCE [LARGE SCALE GENOMIC DNA]</scope>
    <source>
        <strain evidence="12">z8</strain>
    </source>
</reference>
<organism evidence="11 12">
    <name type="scientific">Nostoc linckia z8</name>
    <dbReference type="NCBI Taxonomy" id="1628746"/>
    <lineage>
        <taxon>Bacteria</taxon>
        <taxon>Bacillati</taxon>
        <taxon>Cyanobacteriota</taxon>
        <taxon>Cyanophyceae</taxon>
        <taxon>Nostocales</taxon>
        <taxon>Nostocaceae</taxon>
        <taxon>Nostoc</taxon>
    </lineage>
</organism>
<proteinExistence type="inferred from homology"/>
<dbReference type="FunFam" id="3.40.640.10:FF:000021">
    <property type="entry name" value="Glutamate-1-semialdehyde 2,1-aminomutase"/>
    <property type="match status" value="1"/>
</dbReference>
<evidence type="ECO:0000256" key="7">
    <source>
        <dbReference type="ARBA" id="ARBA00023171"/>
    </source>
</evidence>
<evidence type="ECO:0000256" key="3">
    <source>
        <dbReference type="ARBA" id="ARBA00004819"/>
    </source>
</evidence>
<dbReference type="AlphaFoldDB" id="A0A9Q5ZB53"/>
<protein>
    <recommendedName>
        <fullName evidence="10">Glutamate-1-semialdehyde 2,1-aminomutase</fullName>
        <shortName evidence="10">GSA</shortName>
        <ecNumber evidence="10">5.4.3.8</ecNumber>
    </recommendedName>
    <alternativeName>
        <fullName evidence="10">Glutamate-1-semialdehyde aminotransferase</fullName>
        <shortName evidence="10">GSA-AT</shortName>
    </alternativeName>
</protein>
<dbReference type="PROSITE" id="PS00600">
    <property type="entry name" value="AA_TRANSFER_CLASS_3"/>
    <property type="match status" value="1"/>
</dbReference>
<feature type="modified residue" description="N6-(pyridoxal phosphate)lysine" evidence="10">
    <location>
        <position position="272"/>
    </location>
</feature>
<comment type="cofactor">
    <cofactor evidence="2 10">
        <name>pyridoxal 5'-phosphate</name>
        <dbReference type="ChEBI" id="CHEBI:597326"/>
    </cofactor>
</comment>
<evidence type="ECO:0000313" key="12">
    <source>
        <dbReference type="Proteomes" id="UP000222310"/>
    </source>
</evidence>
<dbReference type="CDD" id="cd00610">
    <property type="entry name" value="OAT_like"/>
    <property type="match status" value="1"/>
</dbReference>
<keyword evidence="11" id="KW-0032">Aminotransferase</keyword>
<evidence type="ECO:0000256" key="8">
    <source>
        <dbReference type="ARBA" id="ARBA00023235"/>
    </source>
</evidence>
<comment type="subunit">
    <text evidence="5 10">Homodimer.</text>
</comment>
<dbReference type="EMBL" id="LAHD01000048">
    <property type="protein sequence ID" value="PHK02776.1"/>
    <property type="molecule type" value="Genomic_DNA"/>
</dbReference>
<dbReference type="InterPro" id="IPR005814">
    <property type="entry name" value="Aminotrans_3"/>
</dbReference>
<keyword evidence="10" id="KW-0963">Cytoplasm</keyword>
<evidence type="ECO:0000256" key="2">
    <source>
        <dbReference type="ARBA" id="ARBA00001933"/>
    </source>
</evidence>
<dbReference type="PANTHER" id="PTHR43713">
    <property type="entry name" value="GLUTAMATE-1-SEMIALDEHYDE 2,1-AMINOMUTASE"/>
    <property type="match status" value="1"/>
</dbReference>
<dbReference type="InterPro" id="IPR015422">
    <property type="entry name" value="PyrdxlP-dep_Trfase_small"/>
</dbReference>
<dbReference type="RefSeq" id="WP_099067988.1">
    <property type="nucleotide sequence ID" value="NZ_LAHD01000048.1"/>
</dbReference>
<dbReference type="EC" id="5.4.3.8" evidence="10"/>
<comment type="caution">
    <text evidence="11">The sequence shown here is derived from an EMBL/GenBank/DDBJ whole genome shotgun (WGS) entry which is preliminary data.</text>
</comment>
<dbReference type="HAMAP" id="MF_00375">
    <property type="entry name" value="HemL_aminotrans_3"/>
    <property type="match status" value="1"/>
</dbReference>
<keyword evidence="9 10" id="KW-0627">Porphyrin biosynthesis</keyword>
<gene>
    <name evidence="10" type="primary">hemL</name>
    <name evidence="11" type="ORF">VF08_17775</name>
</gene>
<dbReference type="InterPro" id="IPR015421">
    <property type="entry name" value="PyrdxlP-dep_Trfase_major"/>
</dbReference>
<dbReference type="SUPFAM" id="SSF53383">
    <property type="entry name" value="PLP-dependent transferases"/>
    <property type="match status" value="1"/>
</dbReference>
<dbReference type="GO" id="GO:0006782">
    <property type="term" value="P:protoporphyrinogen IX biosynthetic process"/>
    <property type="evidence" value="ECO:0007669"/>
    <property type="project" value="UniProtKB-UniRule"/>
</dbReference>
<keyword evidence="11" id="KW-0808">Transferase</keyword>
<evidence type="ECO:0000313" key="11">
    <source>
        <dbReference type="EMBL" id="PHK02776.1"/>
    </source>
</evidence>
<dbReference type="NCBIfam" id="NF000818">
    <property type="entry name" value="PRK00062.1"/>
    <property type="match status" value="1"/>
</dbReference>
<dbReference type="GO" id="GO:0042286">
    <property type="term" value="F:glutamate-1-semialdehyde 2,1-aminomutase activity"/>
    <property type="evidence" value="ECO:0007669"/>
    <property type="project" value="UniProtKB-UniRule"/>
</dbReference>
<evidence type="ECO:0000256" key="6">
    <source>
        <dbReference type="ARBA" id="ARBA00022898"/>
    </source>
</evidence>
<comment type="similarity">
    <text evidence="4 10">Belongs to the class-III pyridoxal-phosphate-dependent aminotransferase family. HemL subfamily.</text>
</comment>
<keyword evidence="6 10" id="KW-0663">Pyridoxal phosphate</keyword>
<dbReference type="GO" id="GO:0008483">
    <property type="term" value="F:transaminase activity"/>
    <property type="evidence" value="ECO:0007669"/>
    <property type="project" value="UniProtKB-KW"/>
</dbReference>
<dbReference type="PANTHER" id="PTHR43713:SF3">
    <property type="entry name" value="GLUTAMATE-1-SEMIALDEHYDE 2,1-AMINOMUTASE 1, CHLOROPLASTIC-RELATED"/>
    <property type="match status" value="1"/>
</dbReference>
<dbReference type="Proteomes" id="UP000222310">
    <property type="component" value="Unassembled WGS sequence"/>
</dbReference>
<dbReference type="GO" id="GO:0030170">
    <property type="term" value="F:pyridoxal phosphate binding"/>
    <property type="evidence" value="ECO:0007669"/>
    <property type="project" value="InterPro"/>
</dbReference>
<dbReference type="Pfam" id="PF00202">
    <property type="entry name" value="Aminotran_3"/>
    <property type="match status" value="1"/>
</dbReference>
<dbReference type="InterPro" id="IPR015424">
    <property type="entry name" value="PyrdxlP-dep_Trfase"/>
</dbReference>
<comment type="catalytic activity">
    <reaction evidence="1 10">
        <text>(S)-4-amino-5-oxopentanoate = 5-aminolevulinate</text>
        <dbReference type="Rhea" id="RHEA:14265"/>
        <dbReference type="ChEBI" id="CHEBI:57501"/>
        <dbReference type="ChEBI" id="CHEBI:356416"/>
        <dbReference type="EC" id="5.4.3.8"/>
    </reaction>
</comment>
<dbReference type="Gene3D" id="3.90.1150.10">
    <property type="entry name" value="Aspartate Aminotransferase, domain 1"/>
    <property type="match status" value="1"/>
</dbReference>
<comment type="subcellular location">
    <subcellularLocation>
        <location evidence="10">Cytoplasm</location>
    </subcellularLocation>
</comment>
<evidence type="ECO:0000256" key="4">
    <source>
        <dbReference type="ARBA" id="ARBA00008981"/>
    </source>
</evidence>
<evidence type="ECO:0000256" key="1">
    <source>
        <dbReference type="ARBA" id="ARBA00001579"/>
    </source>
</evidence>
<evidence type="ECO:0000256" key="5">
    <source>
        <dbReference type="ARBA" id="ARBA00011738"/>
    </source>
</evidence>
<sequence>MVNTPIKTTKSQEIFAAAQNLMPGGVSSPVRAFKSVGGQPIVFDRVKDAYIWDVDGNQYIDYVGTWGPAICGHAHPEVTAALREALEKGTSFGAPSVLENVLAEMVIDAVPSIEMVRFVNSGTEACMGVLRVMRAFTNRDKIIKFEGCYHGHADTFLVKAGSGVATLGLPDSPGVPKSATSSTLTAPYNDLEAVKALFEENKDEIAGVILEPVVGNAGFIAPDAGFLEGLRELTHEYGALLVFDEVMTGFRIAYGGAQEKFGITPDLTTLGKVIGGGLPVGAYGGRRDIMSLVAPAGPVYQAGTLSGNPLAMTAGIKTLELLQKPGAYEYLDRITKKLADGLLQVAKETGHAVCGGQISAMFGLFFTSGPVHNYEDAKKSDTAKFGRFHRGMLERGIYLAPSQFEAGFTSLAHTDEDIDQTIAAARDVLSNL</sequence>
<dbReference type="GO" id="GO:0005737">
    <property type="term" value="C:cytoplasm"/>
    <property type="evidence" value="ECO:0007669"/>
    <property type="project" value="UniProtKB-SubCell"/>
</dbReference>
<comment type="pathway">
    <text evidence="3">Porphyrin-containing compound metabolism; protoporphyrin-IX biosynthesis; 5-aminolevulinate from L-glutamyl-tRNA(Glu): step 2/2.</text>
</comment>
<dbReference type="InterPro" id="IPR049704">
    <property type="entry name" value="Aminotrans_3_PPA_site"/>
</dbReference>
<dbReference type="InterPro" id="IPR004639">
    <property type="entry name" value="4pyrrol_synth_GluAld_NH2Trfase"/>
</dbReference>
<evidence type="ECO:0000256" key="9">
    <source>
        <dbReference type="ARBA" id="ARBA00023244"/>
    </source>
</evidence>
<dbReference type="GO" id="GO:0015995">
    <property type="term" value="P:chlorophyll biosynthetic process"/>
    <property type="evidence" value="ECO:0007669"/>
    <property type="project" value="UniProtKB-KW"/>
</dbReference>
<keyword evidence="8 10" id="KW-0413">Isomerase</keyword>
<dbReference type="GeneID" id="57093924"/>
<name>A0A9Q5ZB53_NOSLI</name>
<accession>A0A9Q5ZB53</accession>